<name>A0A0K9NTK9_ZOSMR</name>
<protein>
    <submittedName>
        <fullName evidence="1">Uncharacterized protein</fullName>
    </submittedName>
</protein>
<keyword evidence="2" id="KW-1185">Reference proteome</keyword>
<proteinExistence type="predicted"/>
<organism evidence="1 2">
    <name type="scientific">Zostera marina</name>
    <name type="common">Eelgrass</name>
    <dbReference type="NCBI Taxonomy" id="29655"/>
    <lineage>
        <taxon>Eukaryota</taxon>
        <taxon>Viridiplantae</taxon>
        <taxon>Streptophyta</taxon>
        <taxon>Embryophyta</taxon>
        <taxon>Tracheophyta</taxon>
        <taxon>Spermatophyta</taxon>
        <taxon>Magnoliopsida</taxon>
        <taxon>Liliopsida</taxon>
        <taxon>Zosteraceae</taxon>
        <taxon>Zostera</taxon>
    </lineage>
</organism>
<dbReference type="AlphaFoldDB" id="A0A0K9NTK9"/>
<comment type="caution">
    <text evidence="1">The sequence shown here is derived from an EMBL/GenBank/DDBJ whole genome shotgun (WGS) entry which is preliminary data.</text>
</comment>
<evidence type="ECO:0000313" key="2">
    <source>
        <dbReference type="Proteomes" id="UP000036987"/>
    </source>
</evidence>
<sequence>MCIYITNFNKFGEINLIDLRNKPVKPQIQIQRLQYKSLVGKINPTIKDYLLSMGYGVLKMLDDGEES</sequence>
<gene>
    <name evidence="1" type="ORF">ZOSMA_62G00080</name>
</gene>
<reference evidence="2" key="1">
    <citation type="journal article" date="2016" name="Nature">
        <title>The genome of the seagrass Zostera marina reveals angiosperm adaptation to the sea.</title>
        <authorList>
            <person name="Olsen J.L."/>
            <person name="Rouze P."/>
            <person name="Verhelst B."/>
            <person name="Lin Y.-C."/>
            <person name="Bayer T."/>
            <person name="Collen J."/>
            <person name="Dattolo E."/>
            <person name="De Paoli E."/>
            <person name="Dittami S."/>
            <person name="Maumus F."/>
            <person name="Michel G."/>
            <person name="Kersting A."/>
            <person name="Lauritano C."/>
            <person name="Lohaus R."/>
            <person name="Toepel M."/>
            <person name="Tonon T."/>
            <person name="Vanneste K."/>
            <person name="Amirebrahimi M."/>
            <person name="Brakel J."/>
            <person name="Bostroem C."/>
            <person name="Chovatia M."/>
            <person name="Grimwood J."/>
            <person name="Jenkins J.W."/>
            <person name="Jueterbock A."/>
            <person name="Mraz A."/>
            <person name="Stam W.T."/>
            <person name="Tice H."/>
            <person name="Bornberg-Bauer E."/>
            <person name="Green P.J."/>
            <person name="Pearson G.A."/>
            <person name="Procaccini G."/>
            <person name="Duarte C.M."/>
            <person name="Schmutz J."/>
            <person name="Reusch T.B.H."/>
            <person name="Van de Peer Y."/>
        </authorList>
    </citation>
    <scope>NUCLEOTIDE SEQUENCE [LARGE SCALE GENOMIC DNA]</scope>
    <source>
        <strain evidence="2">cv. Finnish</strain>
    </source>
</reference>
<dbReference type="EMBL" id="LFYR01001680">
    <property type="protein sequence ID" value="KMZ59978.1"/>
    <property type="molecule type" value="Genomic_DNA"/>
</dbReference>
<accession>A0A0K9NTK9</accession>
<dbReference type="Proteomes" id="UP000036987">
    <property type="component" value="Unassembled WGS sequence"/>
</dbReference>
<evidence type="ECO:0000313" key="1">
    <source>
        <dbReference type="EMBL" id="KMZ59978.1"/>
    </source>
</evidence>